<dbReference type="GO" id="GO:0005290">
    <property type="term" value="F:L-histidine transmembrane transporter activity"/>
    <property type="evidence" value="ECO:0007669"/>
    <property type="project" value="TreeGrafter"/>
</dbReference>
<dbReference type="PANTHER" id="PTHR22950:SF678">
    <property type="entry name" value="VACUOLAR AMINO ACID TRANSPORTER 5-RELATED"/>
    <property type="match status" value="1"/>
</dbReference>
<comment type="similarity">
    <text evidence="2">Belongs to the amino acid/polyamine transporter 2 family.</text>
</comment>
<name>A0A146KDI0_9EUKA</name>
<keyword evidence="8 9" id="KW-0472">Membrane</keyword>
<dbReference type="PANTHER" id="PTHR22950">
    <property type="entry name" value="AMINO ACID TRANSPORTER"/>
    <property type="match status" value="1"/>
</dbReference>
<organism evidence="11">
    <name type="scientific">Trepomonas sp. PC1</name>
    <dbReference type="NCBI Taxonomy" id="1076344"/>
    <lineage>
        <taxon>Eukaryota</taxon>
        <taxon>Metamonada</taxon>
        <taxon>Diplomonadida</taxon>
        <taxon>Hexamitidae</taxon>
        <taxon>Hexamitinae</taxon>
        <taxon>Trepomonas</taxon>
    </lineage>
</organism>
<feature type="non-terminal residue" evidence="11">
    <location>
        <position position="1"/>
    </location>
</feature>
<evidence type="ECO:0000256" key="5">
    <source>
        <dbReference type="ARBA" id="ARBA00022692"/>
    </source>
</evidence>
<accession>A0A146KDI0</accession>
<dbReference type="GO" id="GO:0015194">
    <property type="term" value="F:L-serine transmembrane transporter activity"/>
    <property type="evidence" value="ECO:0007669"/>
    <property type="project" value="TreeGrafter"/>
</dbReference>
<proteinExistence type="inferred from homology"/>
<evidence type="ECO:0000256" key="7">
    <source>
        <dbReference type="ARBA" id="ARBA00022989"/>
    </source>
</evidence>
<evidence type="ECO:0000256" key="6">
    <source>
        <dbReference type="ARBA" id="ARBA00022970"/>
    </source>
</evidence>
<dbReference type="GO" id="GO:0005302">
    <property type="term" value="F:L-tyrosine transmembrane transporter activity"/>
    <property type="evidence" value="ECO:0007669"/>
    <property type="project" value="TreeGrafter"/>
</dbReference>
<feature type="domain" description="Amino acid transporter transmembrane" evidence="10">
    <location>
        <begin position="4"/>
        <end position="179"/>
    </location>
</feature>
<reference evidence="11" key="1">
    <citation type="submission" date="2015-07" db="EMBL/GenBank/DDBJ databases">
        <title>Adaptation to a free-living lifestyle via gene acquisitions in the diplomonad Trepomonas sp. PC1.</title>
        <authorList>
            <person name="Xu F."/>
            <person name="Jerlstrom-Hultqvist J."/>
            <person name="Kolisko M."/>
            <person name="Simpson A.G.B."/>
            <person name="Roger A.J."/>
            <person name="Svard S.G."/>
            <person name="Andersson J.O."/>
        </authorList>
    </citation>
    <scope>NUCLEOTIDE SEQUENCE</scope>
    <source>
        <strain evidence="11">PC1</strain>
    </source>
</reference>
<dbReference type="GO" id="GO:0005313">
    <property type="term" value="F:L-glutamate transmembrane transporter activity"/>
    <property type="evidence" value="ECO:0007669"/>
    <property type="project" value="TreeGrafter"/>
</dbReference>
<evidence type="ECO:0000256" key="9">
    <source>
        <dbReference type="SAM" id="Phobius"/>
    </source>
</evidence>
<feature type="transmembrane region" description="Helical" evidence="9">
    <location>
        <begin position="135"/>
        <end position="158"/>
    </location>
</feature>
<sequence>FTGGCMISYVIVIRDCFFFFQYVDAPEEEIAIYKNLLLAGVMFVVVMPLCFLRNLASLKYNSYIVLVVVVYLIIVCACMLGQKATDNELPETVTFRVSTGYMKALPLLIHAFNSQYNFMNIYNELDKREKNVKKVVFWNSTLVCSVYFLIGLLGYFAYGDDTKSDILSNIANENGLVAQIAS</sequence>
<evidence type="ECO:0000313" key="11">
    <source>
        <dbReference type="EMBL" id="JAP93974.1"/>
    </source>
</evidence>
<dbReference type="GO" id="GO:0005774">
    <property type="term" value="C:vacuolar membrane"/>
    <property type="evidence" value="ECO:0007669"/>
    <property type="project" value="UniProtKB-SubCell"/>
</dbReference>
<dbReference type="AlphaFoldDB" id="A0A146KDI0"/>
<evidence type="ECO:0000256" key="8">
    <source>
        <dbReference type="ARBA" id="ARBA00023136"/>
    </source>
</evidence>
<keyword evidence="7 9" id="KW-1133">Transmembrane helix</keyword>
<gene>
    <name evidence="11" type="ORF">TPC1_13537</name>
</gene>
<dbReference type="EMBL" id="GDID01002632">
    <property type="protein sequence ID" value="JAP93974.1"/>
    <property type="molecule type" value="Transcribed_RNA"/>
</dbReference>
<feature type="non-terminal residue" evidence="11">
    <location>
        <position position="182"/>
    </location>
</feature>
<evidence type="ECO:0000256" key="2">
    <source>
        <dbReference type="ARBA" id="ARBA00008066"/>
    </source>
</evidence>
<feature type="transmembrane region" description="Helical" evidence="9">
    <location>
        <begin position="35"/>
        <end position="56"/>
    </location>
</feature>
<evidence type="ECO:0000256" key="4">
    <source>
        <dbReference type="ARBA" id="ARBA00022554"/>
    </source>
</evidence>
<keyword evidence="5 9" id="KW-0812">Transmembrane</keyword>
<dbReference type="Pfam" id="PF01490">
    <property type="entry name" value="Aa_trans"/>
    <property type="match status" value="1"/>
</dbReference>
<keyword evidence="3" id="KW-0813">Transport</keyword>
<dbReference type="InterPro" id="IPR013057">
    <property type="entry name" value="AA_transpt_TM"/>
</dbReference>
<dbReference type="GO" id="GO:0061459">
    <property type="term" value="F:L-arginine transmembrane transporter activity"/>
    <property type="evidence" value="ECO:0007669"/>
    <property type="project" value="TreeGrafter"/>
</dbReference>
<keyword evidence="4" id="KW-0926">Vacuole</keyword>
<dbReference type="GO" id="GO:0015189">
    <property type="term" value="F:L-lysine transmembrane transporter activity"/>
    <property type="evidence" value="ECO:0007669"/>
    <property type="project" value="TreeGrafter"/>
</dbReference>
<comment type="subcellular location">
    <subcellularLocation>
        <location evidence="1">Vacuole membrane</location>
        <topology evidence="1">Multi-pass membrane protein</topology>
    </subcellularLocation>
</comment>
<keyword evidence="6" id="KW-0029">Amino-acid transport</keyword>
<evidence type="ECO:0000256" key="3">
    <source>
        <dbReference type="ARBA" id="ARBA00022448"/>
    </source>
</evidence>
<protein>
    <submittedName>
        <fullName evidence="11">Amino acid transporter family protein</fullName>
    </submittedName>
</protein>
<evidence type="ECO:0000259" key="10">
    <source>
        <dbReference type="Pfam" id="PF01490"/>
    </source>
</evidence>
<evidence type="ECO:0000256" key="1">
    <source>
        <dbReference type="ARBA" id="ARBA00004128"/>
    </source>
</evidence>
<feature type="transmembrane region" description="Helical" evidence="9">
    <location>
        <begin position="62"/>
        <end position="80"/>
    </location>
</feature>
<dbReference type="Gene3D" id="1.20.1740.10">
    <property type="entry name" value="Amino acid/polyamine transporter I"/>
    <property type="match status" value="1"/>
</dbReference>